<evidence type="ECO:0000256" key="10">
    <source>
        <dbReference type="ARBA" id="ARBA00022741"/>
    </source>
</evidence>
<protein>
    <recommendedName>
        <fullName evidence="18">Receptor-like serine/threonine-protein kinase</fullName>
        <ecNumber evidence="18">2.7.11.1</ecNumber>
    </recommendedName>
</protein>
<evidence type="ECO:0000259" key="23">
    <source>
        <dbReference type="PROSITE" id="PS50948"/>
    </source>
</evidence>
<evidence type="ECO:0000256" key="12">
    <source>
        <dbReference type="ARBA" id="ARBA00022840"/>
    </source>
</evidence>
<dbReference type="InterPro" id="IPR001245">
    <property type="entry name" value="Ser-Thr/Tyr_kinase_cat_dom"/>
</dbReference>
<keyword evidence="25" id="KW-1185">Reference proteome</keyword>
<keyword evidence="15" id="KW-0472">Membrane</keyword>
<dbReference type="PANTHER" id="PTHR27002">
    <property type="entry name" value="RECEPTOR-LIKE SERINE/THREONINE-PROTEIN KINASE SD1-8"/>
    <property type="match status" value="1"/>
</dbReference>
<evidence type="ECO:0000259" key="21">
    <source>
        <dbReference type="PROSITE" id="PS50011"/>
    </source>
</evidence>
<dbReference type="EC" id="2.7.11.1" evidence="18"/>
<dbReference type="GO" id="GO:0051707">
    <property type="term" value="P:response to other organism"/>
    <property type="evidence" value="ECO:0007669"/>
    <property type="project" value="UniProtKB-ARBA"/>
</dbReference>
<keyword evidence="17" id="KW-0325">Glycoprotein</keyword>
<dbReference type="AlphaFoldDB" id="A0A843XHG8"/>
<feature type="domain" description="Protein kinase" evidence="21">
    <location>
        <begin position="512"/>
        <end position="790"/>
    </location>
</feature>
<keyword evidence="14" id="KW-0465">Mannose-binding</keyword>
<evidence type="ECO:0000256" key="13">
    <source>
        <dbReference type="ARBA" id="ARBA00022989"/>
    </source>
</evidence>
<dbReference type="EMBL" id="NMUH01008442">
    <property type="protein sequence ID" value="MQM18786.1"/>
    <property type="molecule type" value="Genomic_DNA"/>
</dbReference>
<evidence type="ECO:0000256" key="5">
    <source>
        <dbReference type="ARBA" id="ARBA00022546"/>
    </source>
</evidence>
<evidence type="ECO:0000256" key="2">
    <source>
        <dbReference type="ARBA" id="ARBA00022475"/>
    </source>
</evidence>
<keyword evidence="10 18" id="KW-0547">Nucleotide-binding</keyword>
<reference evidence="24" key="1">
    <citation type="submission" date="2017-07" db="EMBL/GenBank/DDBJ databases">
        <title>Taro Niue Genome Assembly and Annotation.</title>
        <authorList>
            <person name="Atibalentja N."/>
            <person name="Keating K."/>
            <person name="Fields C.J."/>
        </authorList>
    </citation>
    <scope>NUCLEOTIDE SEQUENCE</scope>
    <source>
        <strain evidence="24">Niue_2</strain>
        <tissue evidence="24">Leaf</tissue>
    </source>
</reference>
<evidence type="ECO:0000256" key="7">
    <source>
        <dbReference type="ARBA" id="ARBA00022692"/>
    </source>
</evidence>
<keyword evidence="13" id="KW-1133">Transmembrane helix</keyword>
<keyword evidence="7" id="KW-0812">Transmembrane</keyword>
<name>A0A843XHG8_COLES</name>
<dbReference type="InterPro" id="IPR017441">
    <property type="entry name" value="Protein_kinase_ATP_BS"/>
</dbReference>
<dbReference type="PROSITE" id="PS00107">
    <property type="entry name" value="PROTEIN_KINASE_ATP"/>
    <property type="match status" value="1"/>
</dbReference>
<comment type="catalytic activity">
    <reaction evidence="18">
        <text>L-threonyl-[protein] + ATP = O-phospho-L-threonyl-[protein] + ADP + H(+)</text>
        <dbReference type="Rhea" id="RHEA:46608"/>
        <dbReference type="Rhea" id="RHEA-COMP:11060"/>
        <dbReference type="Rhea" id="RHEA-COMP:11605"/>
        <dbReference type="ChEBI" id="CHEBI:15378"/>
        <dbReference type="ChEBI" id="CHEBI:30013"/>
        <dbReference type="ChEBI" id="CHEBI:30616"/>
        <dbReference type="ChEBI" id="CHEBI:61977"/>
        <dbReference type="ChEBI" id="CHEBI:456216"/>
        <dbReference type="EC" id="2.7.11.1"/>
    </reaction>
</comment>
<dbReference type="CDD" id="cd01098">
    <property type="entry name" value="PAN_AP_plant"/>
    <property type="match status" value="1"/>
</dbReference>
<dbReference type="SUPFAM" id="SSF56112">
    <property type="entry name" value="Protein kinase-like (PK-like)"/>
    <property type="match status" value="1"/>
</dbReference>
<evidence type="ECO:0000256" key="3">
    <source>
        <dbReference type="ARBA" id="ARBA00022527"/>
    </source>
</evidence>
<dbReference type="GO" id="GO:0005537">
    <property type="term" value="F:D-mannose binding"/>
    <property type="evidence" value="ECO:0007669"/>
    <property type="project" value="UniProtKB-KW"/>
</dbReference>
<comment type="caution">
    <text evidence="24">The sequence shown here is derived from an EMBL/GenBank/DDBJ whole genome shotgun (WGS) entry which is preliminary data.</text>
</comment>
<dbReference type="Pfam" id="PF00954">
    <property type="entry name" value="S_locus_glycop"/>
    <property type="match status" value="1"/>
</dbReference>
<keyword evidence="14" id="KW-0430">Lectin</keyword>
<dbReference type="PROSITE" id="PS50927">
    <property type="entry name" value="BULB_LECTIN"/>
    <property type="match status" value="1"/>
</dbReference>
<keyword evidence="16" id="KW-1015">Disulfide bond</keyword>
<keyword evidence="8" id="KW-0732">Signal</keyword>
<dbReference type="InterPro" id="IPR000719">
    <property type="entry name" value="Prot_kinase_dom"/>
</dbReference>
<dbReference type="Gene3D" id="3.30.200.20">
    <property type="entry name" value="Phosphorylase Kinase, domain 1"/>
    <property type="match status" value="1"/>
</dbReference>
<dbReference type="OrthoDB" id="1910371at2759"/>
<dbReference type="SMART" id="SM00220">
    <property type="entry name" value="S_TKc"/>
    <property type="match status" value="1"/>
</dbReference>
<dbReference type="InterPro" id="IPR011009">
    <property type="entry name" value="Kinase-like_dom_sf"/>
</dbReference>
<keyword evidence="6 18" id="KW-0808">Transferase</keyword>
<evidence type="ECO:0000259" key="22">
    <source>
        <dbReference type="PROSITE" id="PS50927"/>
    </source>
</evidence>
<dbReference type="InterPro" id="IPR001480">
    <property type="entry name" value="Bulb-type_lectin_dom"/>
</dbReference>
<evidence type="ECO:0000256" key="20">
    <source>
        <dbReference type="SAM" id="MobiDB-lite"/>
    </source>
</evidence>
<dbReference type="CDD" id="cd00028">
    <property type="entry name" value="B_lectin"/>
    <property type="match status" value="1"/>
</dbReference>
<keyword evidence="3 18" id="KW-0723">Serine/threonine-protein kinase</keyword>
<keyword evidence="12 18" id="KW-0067">ATP-binding</keyword>
<dbReference type="SUPFAM" id="SSF51110">
    <property type="entry name" value="alpha-D-mannose-specific plant lectins"/>
    <property type="match status" value="1"/>
</dbReference>
<organism evidence="24 25">
    <name type="scientific">Colocasia esculenta</name>
    <name type="common">Wild taro</name>
    <name type="synonym">Arum esculentum</name>
    <dbReference type="NCBI Taxonomy" id="4460"/>
    <lineage>
        <taxon>Eukaryota</taxon>
        <taxon>Viridiplantae</taxon>
        <taxon>Streptophyta</taxon>
        <taxon>Embryophyta</taxon>
        <taxon>Tracheophyta</taxon>
        <taxon>Spermatophyta</taxon>
        <taxon>Magnoliopsida</taxon>
        <taxon>Liliopsida</taxon>
        <taxon>Araceae</taxon>
        <taxon>Aroideae</taxon>
        <taxon>Colocasieae</taxon>
        <taxon>Colocasia</taxon>
    </lineage>
</organism>
<feature type="domain" description="Bulb-type lectin" evidence="22">
    <location>
        <begin position="27"/>
        <end position="151"/>
    </location>
</feature>
<dbReference type="InterPro" id="IPR036426">
    <property type="entry name" value="Bulb-type_lectin_dom_sf"/>
</dbReference>
<dbReference type="InterPro" id="IPR008271">
    <property type="entry name" value="Ser/Thr_kinase_AS"/>
</dbReference>
<keyword evidence="11 18" id="KW-0418">Kinase</keyword>
<feature type="binding site" evidence="19">
    <location>
        <position position="540"/>
    </location>
    <ligand>
        <name>ATP</name>
        <dbReference type="ChEBI" id="CHEBI:30616"/>
    </ligand>
</feature>
<feature type="region of interest" description="Disordered" evidence="20">
    <location>
        <begin position="811"/>
        <end position="832"/>
    </location>
</feature>
<dbReference type="InterPro" id="IPR003609">
    <property type="entry name" value="Pan_app"/>
</dbReference>
<dbReference type="GO" id="GO:0005524">
    <property type="term" value="F:ATP binding"/>
    <property type="evidence" value="ECO:0007669"/>
    <property type="project" value="UniProtKB-UniRule"/>
</dbReference>
<evidence type="ECO:0000256" key="1">
    <source>
        <dbReference type="ARBA" id="ARBA00004251"/>
    </source>
</evidence>
<evidence type="ECO:0000313" key="24">
    <source>
        <dbReference type="EMBL" id="MQM18786.1"/>
    </source>
</evidence>
<dbReference type="GO" id="GO:0005886">
    <property type="term" value="C:plasma membrane"/>
    <property type="evidence" value="ECO:0007669"/>
    <property type="project" value="UniProtKB-SubCell"/>
</dbReference>
<dbReference type="CDD" id="cd14066">
    <property type="entry name" value="STKc_IRAK"/>
    <property type="match status" value="1"/>
</dbReference>
<comment type="catalytic activity">
    <reaction evidence="18">
        <text>L-seryl-[protein] + ATP = O-phospho-L-seryl-[protein] + ADP + H(+)</text>
        <dbReference type="Rhea" id="RHEA:17989"/>
        <dbReference type="Rhea" id="RHEA-COMP:9863"/>
        <dbReference type="Rhea" id="RHEA-COMP:11604"/>
        <dbReference type="ChEBI" id="CHEBI:15378"/>
        <dbReference type="ChEBI" id="CHEBI:29999"/>
        <dbReference type="ChEBI" id="CHEBI:30616"/>
        <dbReference type="ChEBI" id="CHEBI:83421"/>
        <dbReference type="ChEBI" id="CHEBI:456216"/>
        <dbReference type="EC" id="2.7.11.1"/>
    </reaction>
</comment>
<dbReference type="Gene3D" id="2.90.10.10">
    <property type="entry name" value="Bulb-type lectin domain"/>
    <property type="match status" value="1"/>
</dbReference>
<dbReference type="PROSITE" id="PS50948">
    <property type="entry name" value="PAN"/>
    <property type="match status" value="1"/>
</dbReference>
<comment type="subcellular location">
    <subcellularLocation>
        <location evidence="1">Cell membrane</location>
        <topology evidence="1">Single-pass type I membrane protein</topology>
    </subcellularLocation>
</comment>
<dbReference type="InterPro" id="IPR024171">
    <property type="entry name" value="SRK-like_kinase"/>
</dbReference>
<evidence type="ECO:0000256" key="4">
    <source>
        <dbReference type="ARBA" id="ARBA00022536"/>
    </source>
</evidence>
<evidence type="ECO:0000313" key="25">
    <source>
        <dbReference type="Proteomes" id="UP000652761"/>
    </source>
</evidence>
<evidence type="ECO:0000256" key="16">
    <source>
        <dbReference type="ARBA" id="ARBA00023157"/>
    </source>
</evidence>
<dbReference type="PROSITE" id="PS50011">
    <property type="entry name" value="PROTEIN_KINASE_DOM"/>
    <property type="match status" value="1"/>
</dbReference>
<dbReference type="Gene3D" id="1.10.510.10">
    <property type="entry name" value="Transferase(Phosphotransferase) domain 1"/>
    <property type="match status" value="1"/>
</dbReference>
<evidence type="ECO:0000256" key="6">
    <source>
        <dbReference type="ARBA" id="ARBA00022679"/>
    </source>
</evidence>
<dbReference type="InterPro" id="IPR021820">
    <property type="entry name" value="S-locus_recpt_kinase_C"/>
</dbReference>
<dbReference type="Pfam" id="PF07714">
    <property type="entry name" value="PK_Tyr_Ser-Thr"/>
    <property type="match status" value="1"/>
</dbReference>
<dbReference type="FunFam" id="1.10.510.10:FF:000060">
    <property type="entry name" value="G-type lectin S-receptor-like serine/threonine-protein kinase"/>
    <property type="match status" value="1"/>
</dbReference>
<keyword evidence="4" id="KW-0245">EGF-like domain</keyword>
<evidence type="ECO:0000256" key="17">
    <source>
        <dbReference type="ARBA" id="ARBA00023180"/>
    </source>
</evidence>
<dbReference type="SMART" id="SM00473">
    <property type="entry name" value="PAN_AP"/>
    <property type="match status" value="1"/>
</dbReference>
<evidence type="ECO:0000256" key="8">
    <source>
        <dbReference type="ARBA" id="ARBA00022729"/>
    </source>
</evidence>
<evidence type="ECO:0000256" key="14">
    <source>
        <dbReference type="ARBA" id="ARBA00023035"/>
    </source>
</evidence>
<keyword evidence="9" id="KW-0677">Repeat</keyword>
<keyword evidence="5" id="KW-0348">Hemagglutinin</keyword>
<dbReference type="Pfam" id="PF11883">
    <property type="entry name" value="DUF3403"/>
    <property type="match status" value="1"/>
</dbReference>
<accession>A0A843XHG8</accession>
<sequence length="832" mass="92313">MVKFGSCSLLRYCFFYCTILSHSSNAADTINSTTSLRDGDIFPSAGGSFELGFFGLGDSFTNRKYLCIRSTRGQERHVVWVANRRRPLSYSTGILKFQPDGNLVVLNGTGDVFWSTLLPPNANGDRSAQLLDTGNLVVREAGDDINLPGSTLLWQSFDEPGDTLLPTMKLLANSRTGASRHLTSWKSDNDPSPGSYSYKLEIYNTLPRLVLRDGSTIKFTTGLWNGIRFTGFPSMNANDFFNSTVASSGDETYYTDSMIGNSSFLRVRLDPSGEVQRSVWSEETRTWSILWTAPAYCEQYAICGPFGTCATDTFRACDCLRGFRYSWFPNGEPTIAQGANRCVRETTLSCGSGETFLRMLQVKLPEMDNATVDMDMSLQGCREKCARDCSCAAFASADVREGGRGCITWSGALMDMRNISANSQEFYLRVPASDTDSVAGDPGKRKQLAIVASISVTSGVFFLVLCGFCMRKLIGNSKAGGTWKNDKSKLVDGEDGTELPLFDIETITSATQNFNDKIGEGGFGVVYKGVLESGKQIAVKRLSSTSLQGIHEFMNEVKLIAKLQHKNLVRLLGCCTHGNEKILIFDYMQKKSLDLFIFDETRRAQLSWRMRLDIILGIARGLLYLHHDSRLKIIHRDLKTSNVLLDEAWNPKISDFGTARIFGTNQHTDNTKRVIGTYGYMSPEYAINGIISIKSDVFSFGIITLEVLSGIRSRGIYETEPHLNLLSLAWKLWQEGNCLELLDHMVASASYESELSRCIQVGLLCIQEHARDRPTMCEVVTMLCSESSSLPCPKKPGFLVFRSPTSTEISSSRNQESFTTNELTNTSILEGR</sequence>
<dbReference type="Pfam" id="PF01453">
    <property type="entry name" value="B_lectin"/>
    <property type="match status" value="1"/>
</dbReference>
<dbReference type="SMART" id="SM00108">
    <property type="entry name" value="B_lectin"/>
    <property type="match status" value="1"/>
</dbReference>
<dbReference type="FunFam" id="3.30.200.20:FF:001238">
    <property type="entry name" value="Os08g0179000 protein"/>
    <property type="match status" value="1"/>
</dbReference>
<evidence type="ECO:0000256" key="11">
    <source>
        <dbReference type="ARBA" id="ARBA00022777"/>
    </source>
</evidence>
<dbReference type="GO" id="GO:0004674">
    <property type="term" value="F:protein serine/threonine kinase activity"/>
    <property type="evidence" value="ECO:0007669"/>
    <property type="project" value="UniProtKB-KW"/>
</dbReference>
<feature type="domain" description="Apple" evidence="23">
    <location>
        <begin position="350"/>
        <end position="432"/>
    </location>
</feature>
<gene>
    <name evidence="24" type="ORF">Taro_051781</name>
</gene>
<evidence type="ECO:0000256" key="15">
    <source>
        <dbReference type="ARBA" id="ARBA00023136"/>
    </source>
</evidence>
<dbReference type="PROSITE" id="PS00108">
    <property type="entry name" value="PROTEIN_KINASE_ST"/>
    <property type="match status" value="1"/>
</dbReference>
<dbReference type="GO" id="GO:0048544">
    <property type="term" value="P:recognition of pollen"/>
    <property type="evidence" value="ECO:0007669"/>
    <property type="project" value="InterPro"/>
</dbReference>
<dbReference type="PIRSF" id="PIRSF000641">
    <property type="entry name" value="SRK"/>
    <property type="match status" value="1"/>
</dbReference>
<dbReference type="PANTHER" id="PTHR27002:SF616">
    <property type="entry name" value="RECEPTOR-LIKE SERINE_THREONINE-PROTEIN KINASE"/>
    <property type="match status" value="1"/>
</dbReference>
<evidence type="ECO:0000256" key="19">
    <source>
        <dbReference type="PROSITE-ProRule" id="PRU10141"/>
    </source>
</evidence>
<dbReference type="Proteomes" id="UP000652761">
    <property type="component" value="Unassembled WGS sequence"/>
</dbReference>
<dbReference type="Pfam" id="PF08276">
    <property type="entry name" value="PAN_2"/>
    <property type="match status" value="1"/>
</dbReference>
<evidence type="ECO:0000256" key="9">
    <source>
        <dbReference type="ARBA" id="ARBA00022737"/>
    </source>
</evidence>
<evidence type="ECO:0000256" key="18">
    <source>
        <dbReference type="PIRNR" id="PIRNR000641"/>
    </source>
</evidence>
<dbReference type="InterPro" id="IPR000858">
    <property type="entry name" value="S_locus_glycoprot_dom"/>
</dbReference>
<proteinExistence type="inferred from homology"/>
<comment type="similarity">
    <text evidence="18">Belongs to the protein kinase superfamily. Ser/Thr protein kinase family.</text>
</comment>
<keyword evidence="2" id="KW-1003">Cell membrane</keyword>